<dbReference type="AlphaFoldDB" id="A0A916UWK9"/>
<keyword evidence="2" id="KW-1185">Reference proteome</keyword>
<dbReference type="RefSeq" id="WP_188612437.1">
    <property type="nucleotide sequence ID" value="NZ_BMGG01000011.1"/>
</dbReference>
<organism evidence="1 2">
    <name type="scientific">Chelatococcus reniformis</name>
    <dbReference type="NCBI Taxonomy" id="1494448"/>
    <lineage>
        <taxon>Bacteria</taxon>
        <taxon>Pseudomonadati</taxon>
        <taxon>Pseudomonadota</taxon>
        <taxon>Alphaproteobacteria</taxon>
        <taxon>Hyphomicrobiales</taxon>
        <taxon>Chelatococcaceae</taxon>
        <taxon>Chelatococcus</taxon>
    </lineage>
</organism>
<sequence>MSMDYVRKTYSVPAKRGGRVEYTGGPPRLGTITGTRSGRLLIRLDGERHSSPFHPTWELRYLDQGGGQDG</sequence>
<proteinExistence type="predicted"/>
<name>A0A916UWK9_9HYPH</name>
<dbReference type="Proteomes" id="UP000637002">
    <property type="component" value="Unassembled WGS sequence"/>
</dbReference>
<comment type="caution">
    <text evidence="1">The sequence shown here is derived from an EMBL/GenBank/DDBJ whole genome shotgun (WGS) entry which is preliminary data.</text>
</comment>
<protein>
    <submittedName>
        <fullName evidence="1">Uncharacterized protein</fullName>
    </submittedName>
</protein>
<evidence type="ECO:0000313" key="1">
    <source>
        <dbReference type="EMBL" id="GGC90804.1"/>
    </source>
</evidence>
<accession>A0A916UWK9</accession>
<reference evidence="1" key="2">
    <citation type="submission" date="2020-09" db="EMBL/GenBank/DDBJ databases">
        <authorList>
            <person name="Sun Q."/>
            <person name="Zhou Y."/>
        </authorList>
    </citation>
    <scope>NUCLEOTIDE SEQUENCE</scope>
    <source>
        <strain evidence="1">CGMCC 1.12919</strain>
    </source>
</reference>
<evidence type="ECO:0000313" key="2">
    <source>
        <dbReference type="Proteomes" id="UP000637002"/>
    </source>
</evidence>
<reference evidence="1" key="1">
    <citation type="journal article" date="2014" name="Int. J. Syst. Evol. Microbiol.">
        <title>Complete genome sequence of Corynebacterium casei LMG S-19264T (=DSM 44701T), isolated from a smear-ripened cheese.</title>
        <authorList>
            <consortium name="US DOE Joint Genome Institute (JGI-PGF)"/>
            <person name="Walter F."/>
            <person name="Albersmeier A."/>
            <person name="Kalinowski J."/>
            <person name="Ruckert C."/>
        </authorList>
    </citation>
    <scope>NUCLEOTIDE SEQUENCE</scope>
    <source>
        <strain evidence="1">CGMCC 1.12919</strain>
    </source>
</reference>
<dbReference type="EMBL" id="BMGG01000011">
    <property type="protein sequence ID" value="GGC90804.1"/>
    <property type="molecule type" value="Genomic_DNA"/>
</dbReference>
<gene>
    <name evidence="1" type="ORF">GCM10010994_55750</name>
</gene>